<accession>A0A0F8ZTF9</accession>
<sequence length="190" mass="21653">MLNASSVGLEAFLSWNPYEKYEAGVKNYRIYRDIDHTGFQPIGGESPDTTYMDDLDFHSSVEKDDEICYFVEAQENEGGLRGNQGFSRSNVACITIVPEIFMANAIIPNAMPPNNQIKPELTFDSPQYLYQVFDRWGNKIFETRDMKTAWDGRINEGKFVTEGAYAYYIKLTTSNGIEVEKTGVITVFYK</sequence>
<dbReference type="Pfam" id="PF13585">
    <property type="entry name" value="CHU_C"/>
    <property type="match status" value="1"/>
</dbReference>
<dbReference type="EMBL" id="LAZR01058527">
    <property type="protein sequence ID" value="KKK69694.1"/>
    <property type="molecule type" value="Genomic_DNA"/>
</dbReference>
<reference evidence="1" key="1">
    <citation type="journal article" date="2015" name="Nature">
        <title>Complex archaea that bridge the gap between prokaryotes and eukaryotes.</title>
        <authorList>
            <person name="Spang A."/>
            <person name="Saw J.H."/>
            <person name="Jorgensen S.L."/>
            <person name="Zaremba-Niedzwiedzka K."/>
            <person name="Martijn J."/>
            <person name="Lind A.E."/>
            <person name="van Eijk R."/>
            <person name="Schleper C."/>
            <person name="Guy L."/>
            <person name="Ettema T.J."/>
        </authorList>
    </citation>
    <scope>NUCLEOTIDE SEQUENCE</scope>
</reference>
<evidence type="ECO:0008006" key="2">
    <source>
        <dbReference type="Google" id="ProtNLM"/>
    </source>
</evidence>
<dbReference type="InterPro" id="IPR013783">
    <property type="entry name" value="Ig-like_fold"/>
</dbReference>
<name>A0A0F8ZTF9_9ZZZZ</name>
<evidence type="ECO:0000313" key="1">
    <source>
        <dbReference type="EMBL" id="KKK69694.1"/>
    </source>
</evidence>
<protein>
    <recommendedName>
        <fullName evidence="2">FlgD Ig-like domain-containing protein</fullName>
    </recommendedName>
</protein>
<comment type="caution">
    <text evidence="1">The sequence shown here is derived from an EMBL/GenBank/DDBJ whole genome shotgun (WGS) entry which is preliminary data.</text>
</comment>
<dbReference type="Gene3D" id="2.60.40.10">
    <property type="entry name" value="Immunoglobulins"/>
    <property type="match status" value="1"/>
</dbReference>
<organism evidence="1">
    <name type="scientific">marine sediment metagenome</name>
    <dbReference type="NCBI Taxonomy" id="412755"/>
    <lineage>
        <taxon>unclassified sequences</taxon>
        <taxon>metagenomes</taxon>
        <taxon>ecological metagenomes</taxon>
    </lineage>
</organism>
<proteinExistence type="predicted"/>
<dbReference type="AlphaFoldDB" id="A0A0F8ZTF9"/>
<gene>
    <name evidence="1" type="ORF">LCGC14_2931470</name>
</gene>